<dbReference type="GO" id="GO:0016887">
    <property type="term" value="F:ATP hydrolysis activity"/>
    <property type="evidence" value="ECO:0007669"/>
    <property type="project" value="InterPro"/>
</dbReference>
<dbReference type="SMART" id="SM00382">
    <property type="entry name" value="AAA"/>
    <property type="match status" value="1"/>
</dbReference>
<dbReference type="Gene3D" id="3.40.50.300">
    <property type="entry name" value="P-loop containing nucleotide triphosphate hydrolases"/>
    <property type="match status" value="1"/>
</dbReference>
<dbReference type="EMBL" id="LCLJ01000004">
    <property type="protein sequence ID" value="KKU15684.1"/>
    <property type="molecule type" value="Genomic_DNA"/>
</dbReference>
<dbReference type="PANTHER" id="PTHR42734">
    <property type="entry name" value="METAL TRANSPORT SYSTEM ATP-BINDING PROTEIN TM_0124-RELATED"/>
    <property type="match status" value="1"/>
</dbReference>
<dbReference type="PROSITE" id="PS00211">
    <property type="entry name" value="ABC_TRANSPORTER_1"/>
    <property type="match status" value="1"/>
</dbReference>
<proteinExistence type="inferred from homology"/>
<dbReference type="PANTHER" id="PTHR42734:SF17">
    <property type="entry name" value="METAL TRANSPORT SYSTEM ATP-BINDING PROTEIN TM_0124-RELATED"/>
    <property type="match status" value="1"/>
</dbReference>
<evidence type="ECO:0000259" key="5">
    <source>
        <dbReference type="PROSITE" id="PS50893"/>
    </source>
</evidence>
<dbReference type="PROSITE" id="PS50893">
    <property type="entry name" value="ABC_TRANSPORTER_2"/>
    <property type="match status" value="1"/>
</dbReference>
<keyword evidence="3" id="KW-0547">Nucleotide-binding</keyword>
<accession>A0A0G1N577</accession>
<organism evidence="6 7">
    <name type="scientific">Candidatus Jorgensenbacteria bacterium GW2011_GWA2_45_9</name>
    <dbReference type="NCBI Taxonomy" id="1618663"/>
    <lineage>
        <taxon>Bacteria</taxon>
        <taxon>Candidatus Joergenseniibacteriota</taxon>
    </lineage>
</organism>
<evidence type="ECO:0000256" key="2">
    <source>
        <dbReference type="ARBA" id="ARBA00022448"/>
    </source>
</evidence>
<dbReference type="AlphaFoldDB" id="A0A0G1N577"/>
<evidence type="ECO:0000256" key="1">
    <source>
        <dbReference type="ARBA" id="ARBA00005417"/>
    </source>
</evidence>
<comment type="caution">
    <text evidence="6">The sequence shown here is derived from an EMBL/GenBank/DDBJ whole genome shotgun (WGS) entry which is preliminary data.</text>
</comment>
<feature type="domain" description="ABC transporter" evidence="5">
    <location>
        <begin position="5"/>
        <end position="241"/>
    </location>
</feature>
<dbReference type="InterPro" id="IPR003593">
    <property type="entry name" value="AAA+_ATPase"/>
</dbReference>
<dbReference type="Proteomes" id="UP000034727">
    <property type="component" value="Unassembled WGS sequence"/>
</dbReference>
<keyword evidence="4" id="KW-0067">ATP-binding</keyword>
<evidence type="ECO:0000313" key="7">
    <source>
        <dbReference type="Proteomes" id="UP000034727"/>
    </source>
</evidence>
<protein>
    <submittedName>
        <fullName evidence="6">ABC transporter related protein</fullName>
    </submittedName>
</protein>
<gene>
    <name evidence="6" type="ORF">UX22_C0004G0005</name>
</gene>
<dbReference type="InterPro" id="IPR027417">
    <property type="entry name" value="P-loop_NTPase"/>
</dbReference>
<dbReference type="SUPFAM" id="SSF52540">
    <property type="entry name" value="P-loop containing nucleoside triphosphate hydrolases"/>
    <property type="match status" value="1"/>
</dbReference>
<evidence type="ECO:0000256" key="4">
    <source>
        <dbReference type="ARBA" id="ARBA00022840"/>
    </source>
</evidence>
<reference evidence="6 7" key="1">
    <citation type="journal article" date="2015" name="Nature">
        <title>rRNA introns, odd ribosomes, and small enigmatic genomes across a large radiation of phyla.</title>
        <authorList>
            <person name="Brown C.T."/>
            <person name="Hug L.A."/>
            <person name="Thomas B.C."/>
            <person name="Sharon I."/>
            <person name="Castelle C.J."/>
            <person name="Singh A."/>
            <person name="Wilkins M.J."/>
            <person name="Williams K.H."/>
            <person name="Banfield J.F."/>
        </authorList>
    </citation>
    <scope>NUCLEOTIDE SEQUENCE [LARGE SCALE GENOMIC DNA]</scope>
</reference>
<evidence type="ECO:0000256" key="3">
    <source>
        <dbReference type="ARBA" id="ARBA00022741"/>
    </source>
</evidence>
<name>A0A0G1N577_9BACT</name>
<dbReference type="InterPro" id="IPR003439">
    <property type="entry name" value="ABC_transporter-like_ATP-bd"/>
</dbReference>
<keyword evidence="2" id="KW-0813">Transport</keyword>
<dbReference type="GO" id="GO:0005524">
    <property type="term" value="F:ATP binding"/>
    <property type="evidence" value="ECO:0007669"/>
    <property type="project" value="UniProtKB-KW"/>
</dbReference>
<sequence length="250" mass="27966">MSVLVEAEKLCVRYDGTEALKDISFRVENSDFIGLVGPNGGGKTTLIKTILGLVPSHGGSVNLFGEIRKRFREWQKIGYLPQKSSVVNPLFPATAEEVISLGVLPRKIFPKKITKNDAAYVHAVMERLGISELRSRMISELSGGEQQKVFLARALVSNPELLILDEPSTALDPDSRESFFRLIKELNKSSGVAVILITHDLGYVGRYAYKLLYVDKRVVYFGSFSDFCKSKEMSSYFTDFGQHIICHQHD</sequence>
<dbReference type="InterPro" id="IPR050153">
    <property type="entry name" value="Metal_Ion_Import_ABC"/>
</dbReference>
<dbReference type="InterPro" id="IPR017871">
    <property type="entry name" value="ABC_transporter-like_CS"/>
</dbReference>
<dbReference type="CDD" id="cd03235">
    <property type="entry name" value="ABC_Metallic_Cations"/>
    <property type="match status" value="1"/>
</dbReference>
<evidence type="ECO:0000313" key="6">
    <source>
        <dbReference type="EMBL" id="KKU15684.1"/>
    </source>
</evidence>
<comment type="similarity">
    <text evidence="1">Belongs to the ABC transporter superfamily.</text>
</comment>
<dbReference type="Pfam" id="PF00005">
    <property type="entry name" value="ABC_tran"/>
    <property type="match status" value="1"/>
</dbReference>
<dbReference type="FunFam" id="3.40.50.300:FF:000134">
    <property type="entry name" value="Iron-enterobactin ABC transporter ATP-binding protein"/>
    <property type="match status" value="1"/>
</dbReference>